<accession>A0A2M9G3W0</accession>
<dbReference type="EMBL" id="PHIG01000028">
    <property type="protein sequence ID" value="PJK30405.1"/>
    <property type="molecule type" value="Genomic_DNA"/>
</dbReference>
<protein>
    <submittedName>
        <fullName evidence="1">Uncharacterized protein</fullName>
    </submittedName>
</protein>
<keyword evidence="2" id="KW-1185">Reference proteome</keyword>
<dbReference type="Proteomes" id="UP000229498">
    <property type="component" value="Unassembled WGS sequence"/>
</dbReference>
<comment type="caution">
    <text evidence="1">The sequence shown here is derived from an EMBL/GenBank/DDBJ whole genome shotgun (WGS) entry which is preliminary data.</text>
</comment>
<gene>
    <name evidence="1" type="ORF">CVT23_07040</name>
</gene>
<proteinExistence type="predicted"/>
<organism evidence="1 2">
    <name type="scientific">Minwuia thermotolerans</name>
    <dbReference type="NCBI Taxonomy" id="2056226"/>
    <lineage>
        <taxon>Bacteria</taxon>
        <taxon>Pseudomonadati</taxon>
        <taxon>Pseudomonadota</taxon>
        <taxon>Alphaproteobacteria</taxon>
        <taxon>Minwuiales</taxon>
        <taxon>Minwuiaceae</taxon>
        <taxon>Minwuia</taxon>
    </lineage>
</organism>
<evidence type="ECO:0000313" key="2">
    <source>
        <dbReference type="Proteomes" id="UP000229498"/>
    </source>
</evidence>
<reference evidence="1 2" key="1">
    <citation type="submission" date="2017-11" db="EMBL/GenBank/DDBJ databases">
        <title>Draft genome sequence of Rhizobiales bacterium SY3-13.</title>
        <authorList>
            <person name="Sun C."/>
        </authorList>
    </citation>
    <scope>NUCLEOTIDE SEQUENCE [LARGE SCALE GENOMIC DNA]</scope>
    <source>
        <strain evidence="1 2">SY3-13</strain>
    </source>
</reference>
<name>A0A2M9G3W0_9PROT</name>
<dbReference type="AlphaFoldDB" id="A0A2M9G3W0"/>
<sequence>MNGRTAERRMLWPALAAALGLTVLAGLFMYGVARAPDDHEGRILVFFKEPLTDREAYARLAASGAEPLRLMSAAEGWVAEAREPGAVGRLRRELGADWVFRDVGAGRTLAGCLAFARGPAEPRRMAP</sequence>
<dbReference type="RefSeq" id="WP_109795116.1">
    <property type="nucleotide sequence ID" value="NZ_PHIG01000028.1"/>
</dbReference>
<evidence type="ECO:0000313" key="1">
    <source>
        <dbReference type="EMBL" id="PJK30405.1"/>
    </source>
</evidence>